<dbReference type="EMBL" id="FXAH01000001">
    <property type="protein sequence ID" value="SMF00006.1"/>
    <property type="molecule type" value="Genomic_DNA"/>
</dbReference>
<name>A0A1X7CP78_TRICW</name>
<dbReference type="Proteomes" id="UP000192911">
    <property type="component" value="Unassembled WGS sequence"/>
</dbReference>
<reference evidence="2" key="1">
    <citation type="submission" date="2017-04" db="EMBL/GenBank/DDBJ databases">
        <authorList>
            <person name="Varghese N."/>
            <person name="Submissions S."/>
        </authorList>
    </citation>
    <scope>NUCLEOTIDE SEQUENCE [LARGE SCALE GENOMIC DNA]</scope>
    <source>
        <strain evidence="2">Ballard 720</strain>
    </source>
</reference>
<keyword evidence="2" id="KW-1185">Reference proteome</keyword>
<gene>
    <name evidence="1" type="ORF">SAMN06295900_101684</name>
</gene>
<evidence type="ECO:0000313" key="1">
    <source>
        <dbReference type="EMBL" id="SMF00006.1"/>
    </source>
</evidence>
<dbReference type="GO" id="GO:0016740">
    <property type="term" value="F:transferase activity"/>
    <property type="evidence" value="ECO:0007669"/>
    <property type="project" value="UniProtKB-KW"/>
</dbReference>
<keyword evidence="1" id="KW-0808">Transferase</keyword>
<protein>
    <submittedName>
        <fullName evidence="1">Glycosyltransferase involved in cell wall bisynthesis</fullName>
    </submittedName>
</protein>
<sequence length="750" mass="83146">MIATSMSVAVPWSLSHYIPLNGFHPLYRALVDHAPRDVALNAWDNVKLHDRLAADDAVRDRLLKAASLQHERDCALGSETLARAYRDHFWPPNQVLTEALGGDIEFHHTAPFPSLSRPFVFHCESFAPVFLPFAGQGSGAFARPDELREHYRRILAHPLCLGIFSHIPETLNNLSRFFADAGIDRRLHSSRIGISGKMAVHADEPDAAALERPRFLFINSAHQDGRNFFLRGGHLVLRFWHAFKQSGRDGTLLLRCAKPDDAALKEHGVDLAFLSAETGRSVFWAQDYLAGHELNALLASAHFFLLPGLSLHSVSIMQAMAAGAVPIVTDTVGTSVYVTDDETGIVLRGVRDALVQPDPNTGALVDSYGDTRQLEPPLVEQLMRRIVALLDAPQAYLHLRARCCAHARRQFSGEAFSDQFWGALNDLYGQYRMSAAKGESEPQAPSPISEALSECTLQGDRWAAVFESVTRPMRRIYTGHSSVFEYGGAFVHTYGRPRMAKNDWSPVAQYYSADAQPTTFAETLPELRGKYLAQGELAQEGVGRHWLVDAVSRALMPLPGLHSFAARVLGFVRRHRRPAPATGIVPDGGQDIELMRQGVHGFNVIRYARGYYAIPQGEGAFEPEKVKAGAYSSCLSGSSVEDVLQQLAVAVARRRQPAPVKREAHVELVVEGLHGFNIVRVDATFYAILQRDGAFRLDKAMSNGYRCLFSGRSAEEVKEIVLSFIASNPPKRRGWRRKYVEQTFNPSVDI</sequence>
<dbReference type="AlphaFoldDB" id="A0A1X7CP78"/>
<evidence type="ECO:0000313" key="2">
    <source>
        <dbReference type="Proteomes" id="UP000192911"/>
    </source>
</evidence>
<organism evidence="1 2">
    <name type="scientific">Trinickia caryophylli</name>
    <name type="common">Paraburkholderia caryophylli</name>
    <dbReference type="NCBI Taxonomy" id="28094"/>
    <lineage>
        <taxon>Bacteria</taxon>
        <taxon>Pseudomonadati</taxon>
        <taxon>Pseudomonadota</taxon>
        <taxon>Betaproteobacteria</taxon>
        <taxon>Burkholderiales</taxon>
        <taxon>Burkholderiaceae</taxon>
        <taxon>Trinickia</taxon>
    </lineage>
</organism>
<accession>A0A1X7CP78</accession>
<dbReference type="Gene3D" id="3.40.50.2000">
    <property type="entry name" value="Glycogen Phosphorylase B"/>
    <property type="match status" value="1"/>
</dbReference>
<dbReference type="STRING" id="28094.SAMN06295900_101684"/>
<dbReference type="SUPFAM" id="SSF53756">
    <property type="entry name" value="UDP-Glycosyltransferase/glycogen phosphorylase"/>
    <property type="match status" value="1"/>
</dbReference>
<proteinExistence type="predicted"/>